<comment type="similarity">
    <text evidence="1">Belongs to the peptidase U62 family.</text>
</comment>
<dbReference type="InterPro" id="IPR045570">
    <property type="entry name" value="Metalloprtase-TldD/E_cen_dom"/>
</dbReference>
<dbReference type="EMBL" id="SOJN01000098">
    <property type="protein sequence ID" value="TET45056.1"/>
    <property type="molecule type" value="Genomic_DNA"/>
</dbReference>
<dbReference type="Proteomes" id="UP000315525">
    <property type="component" value="Unassembled WGS sequence"/>
</dbReference>
<dbReference type="SUPFAM" id="SSF111283">
    <property type="entry name" value="Putative modulator of DNA gyrase, PmbA/TldD"/>
    <property type="match status" value="1"/>
</dbReference>
<accession>A0A523UR86</accession>
<dbReference type="PANTHER" id="PTHR43666:SF1">
    <property type="entry name" value="CONSERVED PROTEIN"/>
    <property type="match status" value="1"/>
</dbReference>
<dbReference type="AlphaFoldDB" id="A0A523UR86"/>
<dbReference type="InterPro" id="IPR002510">
    <property type="entry name" value="Metalloprtase-TldD/E_N"/>
</dbReference>
<feature type="domain" description="Metalloprotease TldD/E central" evidence="4">
    <location>
        <begin position="124"/>
        <end position="210"/>
    </location>
</feature>
<evidence type="ECO:0000313" key="6">
    <source>
        <dbReference type="Proteomes" id="UP000315525"/>
    </source>
</evidence>
<dbReference type="InterPro" id="IPR035068">
    <property type="entry name" value="TldD/PmbA_N"/>
</dbReference>
<evidence type="ECO:0000259" key="3">
    <source>
        <dbReference type="Pfam" id="PF19289"/>
    </source>
</evidence>
<dbReference type="InterPro" id="IPR036059">
    <property type="entry name" value="TldD/PmbA_sf"/>
</dbReference>
<evidence type="ECO:0000259" key="4">
    <source>
        <dbReference type="Pfam" id="PF19290"/>
    </source>
</evidence>
<dbReference type="PANTHER" id="PTHR43666">
    <property type="entry name" value="TLDD PROTEIN"/>
    <property type="match status" value="1"/>
</dbReference>
<reference evidence="5 6" key="1">
    <citation type="submission" date="2019-03" db="EMBL/GenBank/DDBJ databases">
        <title>Metabolic potential of uncultured bacteria and archaea associated with petroleum seepage in deep-sea sediments.</title>
        <authorList>
            <person name="Dong X."/>
            <person name="Hubert C."/>
        </authorList>
    </citation>
    <scope>NUCLEOTIDE SEQUENCE [LARGE SCALE GENOMIC DNA]</scope>
    <source>
        <strain evidence="5">E44_bin18</strain>
    </source>
</reference>
<name>A0A523UR86_UNCT6</name>
<evidence type="ECO:0000256" key="1">
    <source>
        <dbReference type="ARBA" id="ARBA00005836"/>
    </source>
</evidence>
<gene>
    <name evidence="5" type="ORF">E3J62_08735</name>
</gene>
<sequence length="451" mass="48742">MLGKKKARELVEKAIAMSEAEQTEIEIMAEESHLTRFANSYIHQNVSGTNVAISVKAIIGKKIGRATTNKMDEASIKETLKKAVEIARVQKENPDFKSLPAPAEVKEIDNYVERTAKFNAEQRAKAVEPIAKGARDNNLKAFGAFTNGVSEIAIGNSLGVFAYNMGTDAYVNTVVMGGTGSGYAQAASRDVDEIDMEAVAATAIEKALKSANPVDVPEGEYVVVLEENAVADMIEFLAYIGLGALAFQEGRSFMCGKLGKKLVGKNISIWDDGFDRRGFSFPFDFEGVPKNKVMLIEKGTAKTVVYDTLTAGKENKRSTGHSTGSPLGGPIPLNLFMGEGEGTIENMVQSTDKGIYVTRFHYTNVLEPIKAVITGMTRDGTFLIENGEITEPVKNFRFTQSILDAFSNTSMIGKEAKLIGSSAGYGARFAMGTVAPALKIDKFKFTGVTHF</sequence>
<dbReference type="InterPro" id="IPR045569">
    <property type="entry name" value="Metalloprtase-TldD/E_C"/>
</dbReference>
<evidence type="ECO:0000313" key="5">
    <source>
        <dbReference type="EMBL" id="TET45056.1"/>
    </source>
</evidence>
<feature type="domain" description="Metalloprotease TldD/E C-terminal" evidence="3">
    <location>
        <begin position="219"/>
        <end position="447"/>
    </location>
</feature>
<dbReference type="Pfam" id="PF01523">
    <property type="entry name" value="PmbA_TldD_1st"/>
    <property type="match status" value="1"/>
</dbReference>
<proteinExistence type="inferred from homology"/>
<comment type="caution">
    <text evidence="5">The sequence shown here is derived from an EMBL/GenBank/DDBJ whole genome shotgun (WGS) entry which is preliminary data.</text>
</comment>
<dbReference type="Pfam" id="PF19290">
    <property type="entry name" value="PmbA_TldD_2nd"/>
    <property type="match status" value="1"/>
</dbReference>
<evidence type="ECO:0000259" key="2">
    <source>
        <dbReference type="Pfam" id="PF01523"/>
    </source>
</evidence>
<feature type="domain" description="Metalloprotease TldD/E N-terminal" evidence="2">
    <location>
        <begin position="25"/>
        <end position="87"/>
    </location>
</feature>
<dbReference type="Pfam" id="PF19289">
    <property type="entry name" value="PmbA_TldD_3rd"/>
    <property type="match status" value="1"/>
</dbReference>
<dbReference type="GO" id="GO:0008237">
    <property type="term" value="F:metallopeptidase activity"/>
    <property type="evidence" value="ECO:0007669"/>
    <property type="project" value="InterPro"/>
</dbReference>
<organism evidence="5 6">
    <name type="scientific">candidate division TA06 bacterium</name>
    <dbReference type="NCBI Taxonomy" id="2250710"/>
    <lineage>
        <taxon>Bacteria</taxon>
        <taxon>Bacteria division TA06</taxon>
    </lineage>
</organism>
<dbReference type="GO" id="GO:0006508">
    <property type="term" value="P:proteolysis"/>
    <property type="evidence" value="ECO:0007669"/>
    <property type="project" value="InterPro"/>
</dbReference>
<protein>
    <submittedName>
        <fullName evidence="5">TldD/PmbA family protein</fullName>
    </submittedName>
</protein>
<dbReference type="Gene3D" id="3.30.2290.10">
    <property type="entry name" value="PmbA/TldD superfamily"/>
    <property type="match status" value="1"/>
</dbReference>